<evidence type="ECO:0000256" key="1">
    <source>
        <dbReference type="ARBA" id="ARBA00004302"/>
    </source>
</evidence>
<dbReference type="GO" id="GO:0005737">
    <property type="term" value="C:cytoplasm"/>
    <property type="evidence" value="ECO:0007669"/>
    <property type="project" value="TreeGrafter"/>
</dbReference>
<evidence type="ECO:0000256" key="8">
    <source>
        <dbReference type="ARBA" id="ARBA00023216"/>
    </source>
</evidence>
<dbReference type="SUPFAM" id="SSF47874">
    <property type="entry name" value="Annexin"/>
    <property type="match status" value="1"/>
</dbReference>
<dbReference type="GO" id="GO:0012506">
    <property type="term" value="C:vesicle membrane"/>
    <property type="evidence" value="ECO:0007669"/>
    <property type="project" value="TreeGrafter"/>
</dbReference>
<comment type="function">
    <text evidence="10">Calcium-regulated membrane-binding protein whose affinity for calcium is greatly enhanced by anionic phospholipids. It binds two calcium ions with high affinity.</text>
</comment>
<dbReference type="PROSITE" id="PS51897">
    <property type="entry name" value="ANNEXIN_2"/>
    <property type="match status" value="4"/>
</dbReference>
<dbReference type="GO" id="GO:0006909">
    <property type="term" value="P:phagocytosis"/>
    <property type="evidence" value="ECO:0007669"/>
    <property type="project" value="TreeGrafter"/>
</dbReference>
<dbReference type="FunFam" id="1.10.220.10:FF:000007">
    <property type="entry name" value="Annexin"/>
    <property type="match status" value="1"/>
</dbReference>
<dbReference type="GO" id="GO:0005509">
    <property type="term" value="F:calcium ion binding"/>
    <property type="evidence" value="ECO:0007669"/>
    <property type="project" value="InterPro"/>
</dbReference>
<evidence type="ECO:0000313" key="13">
    <source>
        <dbReference type="EMBL" id="ACO51590.1"/>
    </source>
</evidence>
<dbReference type="GO" id="GO:0005604">
    <property type="term" value="C:basement membrane"/>
    <property type="evidence" value="ECO:0007669"/>
    <property type="project" value="UniProtKB-SubCell"/>
</dbReference>
<dbReference type="PROSITE" id="PS00223">
    <property type="entry name" value="ANNEXIN_1"/>
    <property type="match status" value="2"/>
</dbReference>
<organism evidence="13">
    <name type="scientific">Aquarana catesbeiana</name>
    <name type="common">American bullfrog</name>
    <name type="synonym">Rana catesbeiana</name>
    <dbReference type="NCBI Taxonomy" id="8400"/>
    <lineage>
        <taxon>Eukaryota</taxon>
        <taxon>Metazoa</taxon>
        <taxon>Chordata</taxon>
        <taxon>Craniata</taxon>
        <taxon>Vertebrata</taxon>
        <taxon>Euteleostomi</taxon>
        <taxon>Amphibia</taxon>
        <taxon>Batrachia</taxon>
        <taxon>Anura</taxon>
        <taxon>Neobatrachia</taxon>
        <taxon>Ranoidea</taxon>
        <taxon>Ranidae</taxon>
        <taxon>Aquarana</taxon>
    </lineage>
</organism>
<evidence type="ECO:0000256" key="2">
    <source>
        <dbReference type="ARBA" id="ARBA00007831"/>
    </source>
</evidence>
<dbReference type="AlphaFoldDB" id="C1C3N0"/>
<dbReference type="InterPro" id="IPR001464">
    <property type="entry name" value="Annexin"/>
</dbReference>
<dbReference type="InterPro" id="IPR018502">
    <property type="entry name" value="Annexin_repeat"/>
</dbReference>
<evidence type="ECO:0000256" key="5">
    <source>
        <dbReference type="ARBA" id="ARBA00022737"/>
    </source>
</evidence>
<evidence type="ECO:0000256" key="9">
    <source>
        <dbReference type="ARBA" id="ARBA00023302"/>
    </source>
</evidence>
<dbReference type="PRINTS" id="PR00196">
    <property type="entry name" value="ANNEXIN"/>
</dbReference>
<dbReference type="GO" id="GO:0007165">
    <property type="term" value="P:signal transduction"/>
    <property type="evidence" value="ECO:0007669"/>
    <property type="project" value="TreeGrafter"/>
</dbReference>
<dbReference type="PANTHER" id="PTHR10502">
    <property type="entry name" value="ANNEXIN"/>
    <property type="match status" value="1"/>
</dbReference>
<evidence type="ECO:0000256" key="12">
    <source>
        <dbReference type="RuleBase" id="RU003540"/>
    </source>
</evidence>
<keyword evidence="6 12" id="KW-0106">Calcium</keyword>
<reference evidence="13" key="1">
    <citation type="submission" date="2009-04" db="EMBL/GenBank/DDBJ databases">
        <title>Rana catesbeiana ESTs and full-length cDNAs.</title>
        <authorList>
            <person name="Helbing C.C."/>
            <person name="Veldhoen N."/>
            <person name="Leong J."/>
            <person name="Koop B.F."/>
        </authorList>
    </citation>
    <scope>NUCLEOTIDE SEQUENCE</scope>
    <source>
        <tissue evidence="13">Mixed tissue</tissue>
    </source>
</reference>
<comment type="similarity">
    <text evidence="2 12">Belongs to the annexin family.</text>
</comment>
<protein>
    <recommendedName>
        <fullName evidence="12">Annexin</fullName>
    </recommendedName>
</protein>
<evidence type="ECO:0000256" key="4">
    <source>
        <dbReference type="ARBA" id="ARBA00022530"/>
    </source>
</evidence>
<keyword evidence="8 12" id="KW-0041">Annexin</keyword>
<proteinExistence type="evidence at transcript level"/>
<comment type="subunit">
    <text evidence="11">Tetramer of 2 light chains (p10 proteins) and 2 heavy chains (p36 proteins).</text>
</comment>
<comment type="domain">
    <text evidence="12">A pair of annexin repeats may form one binding site for calcium and phospholipid.</text>
</comment>
<dbReference type="PANTHER" id="PTHR10502:SF242">
    <property type="entry name" value="ANNEXIN"/>
    <property type="match status" value="1"/>
</dbReference>
<dbReference type="GO" id="GO:0005886">
    <property type="term" value="C:plasma membrane"/>
    <property type="evidence" value="ECO:0007669"/>
    <property type="project" value="TreeGrafter"/>
</dbReference>
<evidence type="ECO:0000256" key="10">
    <source>
        <dbReference type="ARBA" id="ARBA00056131"/>
    </source>
</evidence>
<dbReference type="FunFam" id="1.10.220.10:FF:000001">
    <property type="entry name" value="Annexin"/>
    <property type="match status" value="1"/>
</dbReference>
<keyword evidence="9 12" id="KW-0111">Calcium/phospholipid-binding</keyword>
<evidence type="ECO:0000256" key="7">
    <source>
        <dbReference type="ARBA" id="ARBA00022869"/>
    </source>
</evidence>
<comment type="subcellular location">
    <subcellularLocation>
        <location evidence="1">Secreted</location>
        <location evidence="1">Extracellular space</location>
        <location evidence="1">Extracellular matrix</location>
        <location evidence="1">Basement membrane</location>
    </subcellularLocation>
</comment>
<dbReference type="Gene3D" id="1.10.220.10">
    <property type="entry name" value="Annexin"/>
    <property type="match status" value="4"/>
</dbReference>
<gene>
    <name evidence="13" type="primary">ANXA1</name>
</gene>
<dbReference type="InterPro" id="IPR018252">
    <property type="entry name" value="Annexin_repeat_CS"/>
</dbReference>
<dbReference type="InterPro" id="IPR037104">
    <property type="entry name" value="Annexin_sf"/>
</dbReference>
<dbReference type="GO" id="GO:0005634">
    <property type="term" value="C:nucleus"/>
    <property type="evidence" value="ECO:0007669"/>
    <property type="project" value="TreeGrafter"/>
</dbReference>
<dbReference type="SMART" id="SM00335">
    <property type="entry name" value="ANX"/>
    <property type="match status" value="4"/>
</dbReference>
<dbReference type="GO" id="GO:0071385">
    <property type="term" value="P:cellular response to glucocorticoid stimulus"/>
    <property type="evidence" value="ECO:0007669"/>
    <property type="project" value="TreeGrafter"/>
</dbReference>
<keyword evidence="5 12" id="KW-0677">Repeat</keyword>
<dbReference type="FunFam" id="1.10.220.10:FF:000003">
    <property type="entry name" value="Annexin"/>
    <property type="match status" value="1"/>
</dbReference>
<keyword evidence="4" id="KW-0272">Extracellular matrix</keyword>
<evidence type="ECO:0000256" key="3">
    <source>
        <dbReference type="ARBA" id="ARBA00022525"/>
    </source>
</evidence>
<keyword evidence="7" id="KW-0084">Basement membrane</keyword>
<evidence type="ECO:0000256" key="11">
    <source>
        <dbReference type="ARBA" id="ARBA00063091"/>
    </source>
</evidence>
<dbReference type="Pfam" id="PF00191">
    <property type="entry name" value="Annexin"/>
    <property type="match status" value="4"/>
</dbReference>
<dbReference type="EMBL" id="BT081459">
    <property type="protein sequence ID" value="ACO51590.1"/>
    <property type="molecule type" value="mRNA"/>
</dbReference>
<dbReference type="FunFam" id="1.10.220.10:FF:000002">
    <property type="entry name" value="Annexin"/>
    <property type="match status" value="1"/>
</dbReference>
<accession>C1C3N0</accession>
<evidence type="ECO:0000256" key="6">
    <source>
        <dbReference type="ARBA" id="ARBA00022837"/>
    </source>
</evidence>
<dbReference type="GO" id="GO:0005544">
    <property type="term" value="F:calcium-dependent phospholipid binding"/>
    <property type="evidence" value="ECO:0007669"/>
    <property type="project" value="UniProtKB-KW"/>
</dbReference>
<dbReference type="GO" id="GO:0001786">
    <property type="term" value="F:phosphatidylserine binding"/>
    <property type="evidence" value="ECO:0007669"/>
    <property type="project" value="TreeGrafter"/>
</dbReference>
<sequence>MEQQATCSVVQQMLQASHQIKETCTDAHEVQGGAEWAKPRVNPMEDASALEKAITAKGVDEGTIVDILTKRTNEQRQEIKVAYQKKTGKTLDESLKKALSGKLEPLMLGLLKTPAQFDADELKRATKGLGTDEDTLIEILVTRTKQQIEQVKKAYSKEFKTDLEKDIIDDTSGDFQKALLSLLKGTRSEECYVDENLADRDAKALYEAGEKQKKANVLVFIEIFTSRSFSHLKKVFEKYSTYSKHDLNKALDLELKGDIEKCLVAIVKYAVDKPGFFAEKLHLAMKGLGARDKVLNRVITSHSEVDMKAIKARYTQMYKTSLREDIKAETTGDYETALVALIGYDN</sequence>
<name>C1C3N0_AQUCT</name>
<keyword evidence="3" id="KW-0964">Secreted</keyword>